<dbReference type="PANTHER" id="PTHR34585:SF22">
    <property type="entry name" value="HELIX-TURN-HELIX DOMAIN-CONTAINING PROTEIN"/>
    <property type="match status" value="1"/>
</dbReference>
<dbReference type="PANTHER" id="PTHR34585">
    <property type="match status" value="1"/>
</dbReference>
<protein>
    <submittedName>
        <fullName evidence="2">Helix-turn-helix domain-containing protein</fullName>
    </submittedName>
</protein>
<organism evidence="2 3">
    <name type="scientific">Dysgonomonas termitidis</name>
    <dbReference type="NCBI Taxonomy" id="1516126"/>
    <lineage>
        <taxon>Bacteria</taxon>
        <taxon>Pseudomonadati</taxon>
        <taxon>Bacteroidota</taxon>
        <taxon>Bacteroidia</taxon>
        <taxon>Bacteroidales</taxon>
        <taxon>Dysgonomonadaceae</taxon>
        <taxon>Dysgonomonas</taxon>
    </lineage>
</organism>
<dbReference type="InterPro" id="IPR041657">
    <property type="entry name" value="HTH_17"/>
</dbReference>
<evidence type="ECO:0000313" key="2">
    <source>
        <dbReference type="EMBL" id="MFC4672927.1"/>
    </source>
</evidence>
<evidence type="ECO:0000259" key="1">
    <source>
        <dbReference type="Pfam" id="PF12728"/>
    </source>
</evidence>
<comment type="caution">
    <text evidence="2">The sequence shown here is derived from an EMBL/GenBank/DDBJ whole genome shotgun (WGS) entry which is preliminary data.</text>
</comment>
<evidence type="ECO:0000313" key="3">
    <source>
        <dbReference type="Proteomes" id="UP001596023"/>
    </source>
</evidence>
<sequence>MFTSKVKALCERLSERKLKKWYDNQDVCRILNISPRTLQTLRTNGTLPYTQINRKIFYRPEDADTLVLQSGLTGKKRISYE</sequence>
<name>A0ABV9KRU5_9BACT</name>
<accession>A0ABV9KRU5</accession>
<dbReference type="RefSeq" id="WP_379994159.1">
    <property type="nucleotide sequence ID" value="NZ_JBHSGN010000037.1"/>
</dbReference>
<keyword evidence="3" id="KW-1185">Reference proteome</keyword>
<dbReference type="InterPro" id="IPR009061">
    <property type="entry name" value="DNA-bd_dom_put_sf"/>
</dbReference>
<dbReference type="Proteomes" id="UP001596023">
    <property type="component" value="Unassembled WGS sequence"/>
</dbReference>
<proteinExistence type="predicted"/>
<feature type="domain" description="Helix-turn-helix" evidence="1">
    <location>
        <begin position="21"/>
        <end position="62"/>
    </location>
</feature>
<gene>
    <name evidence="2" type="ORF">ACFO6W_04400</name>
</gene>
<reference evidence="3" key="1">
    <citation type="journal article" date="2019" name="Int. J. Syst. Evol. Microbiol.">
        <title>The Global Catalogue of Microorganisms (GCM) 10K type strain sequencing project: providing services to taxonomists for standard genome sequencing and annotation.</title>
        <authorList>
            <consortium name="The Broad Institute Genomics Platform"/>
            <consortium name="The Broad Institute Genome Sequencing Center for Infectious Disease"/>
            <person name="Wu L."/>
            <person name="Ma J."/>
        </authorList>
    </citation>
    <scope>NUCLEOTIDE SEQUENCE [LARGE SCALE GENOMIC DNA]</scope>
    <source>
        <strain evidence="3">CCUG 66188</strain>
    </source>
</reference>
<dbReference type="SUPFAM" id="SSF46955">
    <property type="entry name" value="Putative DNA-binding domain"/>
    <property type="match status" value="1"/>
</dbReference>
<dbReference type="EMBL" id="JBHSGN010000037">
    <property type="protein sequence ID" value="MFC4672927.1"/>
    <property type="molecule type" value="Genomic_DNA"/>
</dbReference>
<dbReference type="Pfam" id="PF12728">
    <property type="entry name" value="HTH_17"/>
    <property type="match status" value="1"/>
</dbReference>